<protein>
    <submittedName>
        <fullName evidence="1">Uncharacterized protein</fullName>
    </submittedName>
</protein>
<dbReference type="Gene3D" id="3.30.460.40">
    <property type="match status" value="1"/>
</dbReference>
<name>M2QNW8_CERS8</name>
<reference evidence="1 2" key="1">
    <citation type="journal article" date="2012" name="Proc. Natl. Acad. Sci. U.S.A.">
        <title>Comparative genomics of Ceriporiopsis subvermispora and Phanerochaete chrysosporium provide insight into selective ligninolysis.</title>
        <authorList>
            <person name="Fernandez-Fueyo E."/>
            <person name="Ruiz-Duenas F.J."/>
            <person name="Ferreira P."/>
            <person name="Floudas D."/>
            <person name="Hibbett D.S."/>
            <person name="Canessa P."/>
            <person name="Larrondo L.F."/>
            <person name="James T.Y."/>
            <person name="Seelenfreund D."/>
            <person name="Lobos S."/>
            <person name="Polanco R."/>
            <person name="Tello M."/>
            <person name="Honda Y."/>
            <person name="Watanabe T."/>
            <person name="Watanabe T."/>
            <person name="Ryu J.S."/>
            <person name="Kubicek C.P."/>
            <person name="Schmoll M."/>
            <person name="Gaskell J."/>
            <person name="Hammel K.E."/>
            <person name="St John F.J."/>
            <person name="Vanden Wymelenberg A."/>
            <person name="Sabat G."/>
            <person name="Splinter BonDurant S."/>
            <person name="Syed K."/>
            <person name="Yadav J.S."/>
            <person name="Doddapaneni H."/>
            <person name="Subramanian V."/>
            <person name="Lavin J.L."/>
            <person name="Oguiza J.A."/>
            <person name="Perez G."/>
            <person name="Pisabarro A.G."/>
            <person name="Ramirez L."/>
            <person name="Santoyo F."/>
            <person name="Master E."/>
            <person name="Coutinho P.M."/>
            <person name="Henrissat B."/>
            <person name="Lombard V."/>
            <person name="Magnuson J.K."/>
            <person name="Kuees U."/>
            <person name="Hori C."/>
            <person name="Igarashi K."/>
            <person name="Samejima M."/>
            <person name="Held B.W."/>
            <person name="Barry K.W."/>
            <person name="LaButti K.M."/>
            <person name="Lapidus A."/>
            <person name="Lindquist E.A."/>
            <person name="Lucas S.M."/>
            <person name="Riley R."/>
            <person name="Salamov A.A."/>
            <person name="Hoffmeister D."/>
            <person name="Schwenk D."/>
            <person name="Hadar Y."/>
            <person name="Yarden O."/>
            <person name="de Vries R.P."/>
            <person name="Wiebenga A."/>
            <person name="Stenlid J."/>
            <person name="Eastwood D."/>
            <person name="Grigoriev I.V."/>
            <person name="Berka R.M."/>
            <person name="Blanchette R.A."/>
            <person name="Kersten P."/>
            <person name="Martinez A.T."/>
            <person name="Vicuna R."/>
            <person name="Cullen D."/>
        </authorList>
    </citation>
    <scope>NUCLEOTIDE SEQUENCE [LARGE SCALE GENOMIC DNA]</scope>
    <source>
        <strain evidence="1 2">B</strain>
    </source>
</reference>
<accession>M2QNW8</accession>
<sequence length="246" mass="28058">MREIISVSSSQTDHIRAAKALSEQLDELRLPHAFIGGFAWSLLGSIRPTEDIDVLIETQNLDIASLRESLVEDDRHFAKFGIKLYYVQNVLEGVDREELVRRSSNNVLVETLQAGLLGLPIVAKPTLEVGEHSIKILHPSVLILTKFKRWSVSHTSTRPKTIRKVASDTNDINFLILWLAERRITIQFESYRGKMKPELLLMVRRFRDKYAESTELMESLRSIMPDDWDVMLALPAPEEDSQVPPA</sequence>
<dbReference type="HOGENOM" id="CLU_096900_0_0_1"/>
<evidence type="ECO:0000313" key="2">
    <source>
        <dbReference type="Proteomes" id="UP000016930"/>
    </source>
</evidence>
<proteinExistence type="predicted"/>
<dbReference type="STRING" id="914234.M2QNW8"/>
<dbReference type="EMBL" id="KB445794">
    <property type="protein sequence ID" value="EMD38753.1"/>
    <property type="molecule type" value="Genomic_DNA"/>
</dbReference>
<dbReference type="InterPro" id="IPR043519">
    <property type="entry name" value="NT_sf"/>
</dbReference>
<gene>
    <name evidence="1" type="ORF">CERSUDRAFT_122328</name>
</gene>
<dbReference type="OrthoDB" id="10066232at2759"/>
<evidence type="ECO:0000313" key="1">
    <source>
        <dbReference type="EMBL" id="EMD38753.1"/>
    </source>
</evidence>
<keyword evidence="2" id="KW-1185">Reference proteome</keyword>
<organism evidence="1 2">
    <name type="scientific">Ceriporiopsis subvermispora (strain B)</name>
    <name type="common">White-rot fungus</name>
    <name type="synonym">Gelatoporia subvermispora</name>
    <dbReference type="NCBI Taxonomy" id="914234"/>
    <lineage>
        <taxon>Eukaryota</taxon>
        <taxon>Fungi</taxon>
        <taxon>Dikarya</taxon>
        <taxon>Basidiomycota</taxon>
        <taxon>Agaricomycotina</taxon>
        <taxon>Agaricomycetes</taxon>
        <taxon>Polyporales</taxon>
        <taxon>Gelatoporiaceae</taxon>
        <taxon>Gelatoporia</taxon>
    </lineage>
</organism>
<dbReference type="Proteomes" id="UP000016930">
    <property type="component" value="Unassembled WGS sequence"/>
</dbReference>
<dbReference type="AlphaFoldDB" id="M2QNW8"/>
<feature type="non-terminal residue" evidence="1">
    <location>
        <position position="246"/>
    </location>
</feature>
<dbReference type="SUPFAM" id="SSF81301">
    <property type="entry name" value="Nucleotidyltransferase"/>
    <property type="match status" value="1"/>
</dbReference>